<evidence type="ECO:0000256" key="2">
    <source>
        <dbReference type="ARBA" id="ARBA00006676"/>
    </source>
</evidence>
<feature type="domain" description="Adenosine deaminase" evidence="6">
    <location>
        <begin position="8"/>
        <end position="331"/>
    </location>
</feature>
<dbReference type="PANTHER" id="PTHR43114">
    <property type="entry name" value="ADENINE DEAMINASE"/>
    <property type="match status" value="1"/>
</dbReference>
<evidence type="ECO:0000256" key="1">
    <source>
        <dbReference type="ARBA" id="ARBA00001947"/>
    </source>
</evidence>
<dbReference type="EMBL" id="CP038013">
    <property type="protein sequence ID" value="QBQ07925.1"/>
    <property type="molecule type" value="Genomic_DNA"/>
</dbReference>
<dbReference type="GO" id="GO:0000034">
    <property type="term" value="F:adenine deaminase activity"/>
    <property type="evidence" value="ECO:0007669"/>
    <property type="project" value="TreeGrafter"/>
</dbReference>
<dbReference type="PROSITE" id="PS00485">
    <property type="entry name" value="A_DEAMINASE"/>
    <property type="match status" value="1"/>
</dbReference>
<proteinExistence type="inferred from homology"/>
<organism evidence="7 8">
    <name type="scientific">Spiroplasma gladiatoris</name>
    <dbReference type="NCBI Taxonomy" id="2143"/>
    <lineage>
        <taxon>Bacteria</taxon>
        <taxon>Bacillati</taxon>
        <taxon>Mycoplasmatota</taxon>
        <taxon>Mollicutes</taxon>
        <taxon>Entomoplasmatales</taxon>
        <taxon>Spiroplasmataceae</taxon>
        <taxon>Spiroplasma</taxon>
    </lineage>
</organism>
<protein>
    <submittedName>
        <fullName evidence="7">Adenine deaminase</fullName>
    </submittedName>
</protein>
<dbReference type="AlphaFoldDB" id="A0A4P7AHL7"/>
<dbReference type="GO" id="GO:0005829">
    <property type="term" value="C:cytosol"/>
    <property type="evidence" value="ECO:0007669"/>
    <property type="project" value="TreeGrafter"/>
</dbReference>
<dbReference type="OrthoDB" id="9779574at2"/>
<dbReference type="InterPro" id="IPR001365">
    <property type="entry name" value="A_deaminase_dom"/>
</dbReference>
<keyword evidence="4" id="KW-0378">Hydrolase</keyword>
<comment type="cofactor">
    <cofactor evidence="1">
        <name>Zn(2+)</name>
        <dbReference type="ChEBI" id="CHEBI:29105"/>
    </cofactor>
</comment>
<dbReference type="SUPFAM" id="SSF51556">
    <property type="entry name" value="Metallo-dependent hydrolases"/>
    <property type="match status" value="1"/>
</dbReference>
<dbReference type="KEGG" id="sgq:SGLAD_v1c07260"/>
<evidence type="ECO:0000313" key="7">
    <source>
        <dbReference type="EMBL" id="QBQ07925.1"/>
    </source>
</evidence>
<gene>
    <name evidence="7" type="primary">ade</name>
    <name evidence="7" type="ORF">SGLAD_v1c07260</name>
</gene>
<evidence type="ECO:0000256" key="5">
    <source>
        <dbReference type="ARBA" id="ARBA00022833"/>
    </source>
</evidence>
<reference evidence="7 8" key="1">
    <citation type="submission" date="2019-03" db="EMBL/GenBank/DDBJ databases">
        <title>Complete genome sequence of Spiroplasma gladiatoris TG-1 (DSM 22552).</title>
        <authorList>
            <person name="Lin Y.-C."/>
            <person name="Chou L."/>
            <person name="Kuo C.-H."/>
        </authorList>
    </citation>
    <scope>NUCLEOTIDE SEQUENCE [LARGE SCALE GENOMIC DNA]</scope>
    <source>
        <strain evidence="7 8">TG-1</strain>
    </source>
</reference>
<dbReference type="InterPro" id="IPR032466">
    <property type="entry name" value="Metal_Hydrolase"/>
</dbReference>
<dbReference type="GO" id="GO:0046872">
    <property type="term" value="F:metal ion binding"/>
    <property type="evidence" value="ECO:0007669"/>
    <property type="project" value="UniProtKB-KW"/>
</dbReference>
<dbReference type="GO" id="GO:0009168">
    <property type="term" value="P:purine ribonucleoside monophosphate biosynthetic process"/>
    <property type="evidence" value="ECO:0007669"/>
    <property type="project" value="InterPro"/>
</dbReference>
<comment type="similarity">
    <text evidence="2">Belongs to the metallo-dependent hydrolases superfamily. Adenosine and AMP deaminases family.</text>
</comment>
<sequence length="336" mass="39284">MKNLSKLPKVEMHLHIEGTLTPKMVVKKAREKNINIKYNDYKLMEKSYDFKSLAEFLERYYENMQVLQTKNDFFDLAYEHFEKLSEQNVRYAEVFFDPQAHLKRNVALKDCIEGLCEAILKANQSLNLDAKIIMCFLKDESIDSALKILDLAKPFVDDKKIIAIGFDSNESDNWVQKFLPVVNKAKEMGLKIIAHSAENFSDHDVIDVINHLEPTRIDHGLFIYNNKKAIELIKEKNIHLTLCPMSNIFTKAWKNIKDYPIIEFLKNDVSFSLNSDDPAYFGPSTLNQNYELIQKTFNLTKEQWQKIMCNSIDATFLDDDQKQNYKDEVIDFIKKQ</sequence>
<evidence type="ECO:0000256" key="3">
    <source>
        <dbReference type="ARBA" id="ARBA00022723"/>
    </source>
</evidence>
<dbReference type="Pfam" id="PF00962">
    <property type="entry name" value="A_deaminase"/>
    <property type="match status" value="1"/>
</dbReference>
<name>A0A4P7AHL7_9MOLU</name>
<dbReference type="InterPro" id="IPR006650">
    <property type="entry name" value="A/AMP_deam_AS"/>
</dbReference>
<dbReference type="PANTHER" id="PTHR43114:SF6">
    <property type="entry name" value="ADENINE DEAMINASE"/>
    <property type="match status" value="1"/>
</dbReference>
<accession>A0A4P7AHL7</accession>
<dbReference type="Gene3D" id="3.20.20.140">
    <property type="entry name" value="Metal-dependent hydrolases"/>
    <property type="match status" value="1"/>
</dbReference>
<evidence type="ECO:0000256" key="4">
    <source>
        <dbReference type="ARBA" id="ARBA00022801"/>
    </source>
</evidence>
<dbReference type="Proteomes" id="UP000294309">
    <property type="component" value="Chromosome"/>
</dbReference>
<dbReference type="RefSeq" id="WP_134297718.1">
    <property type="nucleotide sequence ID" value="NZ_CP038013.1"/>
</dbReference>
<keyword evidence="3" id="KW-0479">Metal-binding</keyword>
<evidence type="ECO:0000259" key="6">
    <source>
        <dbReference type="Pfam" id="PF00962"/>
    </source>
</evidence>
<dbReference type="GO" id="GO:0043103">
    <property type="term" value="P:hypoxanthine salvage"/>
    <property type="evidence" value="ECO:0007669"/>
    <property type="project" value="TreeGrafter"/>
</dbReference>
<dbReference type="InterPro" id="IPR006330">
    <property type="entry name" value="Ado/ade_deaminase"/>
</dbReference>
<evidence type="ECO:0000313" key="8">
    <source>
        <dbReference type="Proteomes" id="UP000294309"/>
    </source>
</evidence>
<dbReference type="NCBIfam" id="TIGR01430">
    <property type="entry name" value="aden_deam"/>
    <property type="match status" value="1"/>
</dbReference>
<keyword evidence="5" id="KW-0862">Zinc</keyword>
<keyword evidence="8" id="KW-1185">Reference proteome</keyword>
<dbReference type="GO" id="GO:0006146">
    <property type="term" value="P:adenine catabolic process"/>
    <property type="evidence" value="ECO:0007669"/>
    <property type="project" value="TreeGrafter"/>
</dbReference>